<sequence length="97" mass="10195">MTSAYSPEANLSETELYVLGSLNQAWPSAATMSPDMIASAETGSNPAMFVDVVQTLSDNGMILYEAFLTGTGSGPRFLDTMITARGKAALQSLDIPS</sequence>
<proteinExistence type="predicted"/>
<organism evidence="1 2">
    <name type="scientific">Parasphingorhabdus cellanae</name>
    <dbReference type="NCBI Taxonomy" id="2806553"/>
    <lineage>
        <taxon>Bacteria</taxon>
        <taxon>Pseudomonadati</taxon>
        <taxon>Pseudomonadota</taxon>
        <taxon>Alphaproteobacteria</taxon>
        <taxon>Sphingomonadales</taxon>
        <taxon>Sphingomonadaceae</taxon>
        <taxon>Parasphingorhabdus</taxon>
    </lineage>
</organism>
<name>A0ABX7T462_9SPHN</name>
<dbReference type="RefSeq" id="WP_207986862.1">
    <property type="nucleotide sequence ID" value="NZ_CP071794.1"/>
</dbReference>
<dbReference type="Proteomes" id="UP000663923">
    <property type="component" value="Chromosome"/>
</dbReference>
<reference evidence="1 2" key="1">
    <citation type="submission" date="2021-03" db="EMBL/GenBank/DDBJ databases">
        <title>Complete genome of Parasphingorhabdus_sp.JHSY0214.</title>
        <authorList>
            <person name="Yoo J.H."/>
            <person name="Bae J.W."/>
        </authorList>
    </citation>
    <scope>NUCLEOTIDE SEQUENCE [LARGE SCALE GENOMIC DNA]</scope>
    <source>
        <strain evidence="1 2">JHSY0214</strain>
    </source>
</reference>
<accession>A0ABX7T462</accession>
<evidence type="ECO:0000313" key="1">
    <source>
        <dbReference type="EMBL" id="QTD55035.1"/>
    </source>
</evidence>
<protein>
    <submittedName>
        <fullName evidence="1">Uncharacterized protein</fullName>
    </submittedName>
</protein>
<dbReference type="EMBL" id="CP071794">
    <property type="protein sequence ID" value="QTD55035.1"/>
    <property type="molecule type" value="Genomic_DNA"/>
</dbReference>
<gene>
    <name evidence="1" type="ORF">J4G78_12450</name>
</gene>
<evidence type="ECO:0000313" key="2">
    <source>
        <dbReference type="Proteomes" id="UP000663923"/>
    </source>
</evidence>
<keyword evidence="2" id="KW-1185">Reference proteome</keyword>